<sequence>MTTLTINNYSIPYEERRSSRYRRITLSIFDDRVRISAPANVSLKQLNDLLASKQEWILKHWLAKQAALKPPAKYIDGEYFLYRGNRIELKLKRHTGKMMRVCLEEQLLVVNLPQDLPQQDAELNIKTALISWYKAQARKVLKERLDWHAKQMQVSYKDFRLKDQKTSWGSCSSKGNINLNWRIIMAPDTAIDYIIIHELAHLTYLNHSKQFWQRVEDYMRDYTVWKLWFKTNGQKLRL</sequence>
<dbReference type="STRING" id="768704.Desmer_1495"/>
<dbReference type="InterPro" id="IPR053136">
    <property type="entry name" value="UTP_pyrophosphatase-like"/>
</dbReference>
<protein>
    <submittedName>
        <fullName evidence="2">Putative metal-dependent hydrolase</fullName>
    </submittedName>
</protein>
<dbReference type="PANTHER" id="PTHR30399:SF1">
    <property type="entry name" value="UTP PYROPHOSPHATASE"/>
    <property type="match status" value="1"/>
</dbReference>
<keyword evidence="2" id="KW-0378">Hydrolase</keyword>
<dbReference type="PANTHER" id="PTHR30399">
    <property type="entry name" value="UNCHARACTERIZED PROTEIN YGJP"/>
    <property type="match status" value="1"/>
</dbReference>
<dbReference type="InterPro" id="IPR002725">
    <property type="entry name" value="YgjP-like_metallopeptidase"/>
</dbReference>
<evidence type="ECO:0000259" key="1">
    <source>
        <dbReference type="Pfam" id="PF01863"/>
    </source>
</evidence>
<reference evidence="3" key="2">
    <citation type="submission" date="2012-08" db="EMBL/GenBank/DDBJ databases">
        <title>Finished genome of Desulfosporosinus meridiei DSM 13257.</title>
        <authorList>
            <person name="Huntemann M."/>
            <person name="Wei C.-L."/>
            <person name="Han J."/>
            <person name="Detter J.C."/>
            <person name="Han C."/>
            <person name="Davenport K."/>
            <person name="Daligault H."/>
            <person name="Erkkila T."/>
            <person name="Gu W."/>
            <person name="Munk A.C.C."/>
            <person name="Teshima H."/>
            <person name="Xu Y."/>
            <person name="Chain P."/>
            <person name="Tapia R."/>
            <person name="Chen A."/>
            <person name="Krypides N."/>
            <person name="Mavromatis K."/>
            <person name="Markowitz V."/>
            <person name="Szeto E."/>
            <person name="Ivanova N."/>
            <person name="Mikhailova N."/>
            <person name="Ovchinnikova G."/>
            <person name="Pagani I."/>
            <person name="Pati A."/>
            <person name="Goodwin L."/>
            <person name="Peters L."/>
            <person name="Pitluck S."/>
            <person name="Woyke T."/>
            <person name="Pester M."/>
            <person name="Spring S."/>
            <person name="Ollivier B."/>
            <person name="Rattei T."/>
            <person name="Klenk H.-P."/>
            <person name="Wagner M."/>
            <person name="Loy A."/>
        </authorList>
    </citation>
    <scope>NUCLEOTIDE SEQUENCE [LARGE SCALE GENOMIC DNA]</scope>
    <source>
        <strain evidence="3">ATCC BAA-275 / DSM 13257 / NCIMB 13706 / S10</strain>
    </source>
</reference>
<organism evidence="2 3">
    <name type="scientific">Desulfosporosinus meridiei (strain ATCC BAA-275 / DSM 13257 / KCTC 12902 / NCIMB 13706 / S10)</name>
    <dbReference type="NCBI Taxonomy" id="768704"/>
    <lineage>
        <taxon>Bacteria</taxon>
        <taxon>Bacillati</taxon>
        <taxon>Bacillota</taxon>
        <taxon>Clostridia</taxon>
        <taxon>Eubacteriales</taxon>
        <taxon>Desulfitobacteriaceae</taxon>
        <taxon>Desulfosporosinus</taxon>
    </lineage>
</organism>
<dbReference type="CDD" id="cd07344">
    <property type="entry name" value="M48_yhfN_like"/>
    <property type="match status" value="1"/>
</dbReference>
<evidence type="ECO:0000313" key="3">
    <source>
        <dbReference type="Proteomes" id="UP000005262"/>
    </source>
</evidence>
<dbReference type="KEGG" id="dmi:Desmer_1495"/>
<accession>J7IWK1</accession>
<proteinExistence type="predicted"/>
<dbReference type="HOGENOM" id="CLU_065947_2_2_9"/>
<dbReference type="Pfam" id="PF01863">
    <property type="entry name" value="YgjP-like"/>
    <property type="match status" value="1"/>
</dbReference>
<dbReference type="Proteomes" id="UP000005262">
    <property type="component" value="Chromosome"/>
</dbReference>
<dbReference type="Gene3D" id="3.30.2010.10">
    <property type="entry name" value="Metalloproteases ('zincins'), catalytic domain"/>
    <property type="match status" value="1"/>
</dbReference>
<dbReference type="GO" id="GO:0016787">
    <property type="term" value="F:hydrolase activity"/>
    <property type="evidence" value="ECO:0007669"/>
    <property type="project" value="UniProtKB-KW"/>
</dbReference>
<name>J7IWK1_DESMD</name>
<dbReference type="OrthoDB" id="9811177at2"/>
<gene>
    <name evidence="2" type="ordered locus">Desmer_1495</name>
</gene>
<reference evidence="2 3" key="1">
    <citation type="journal article" date="2012" name="J. Bacteriol.">
        <title>Complete genome sequences of Desulfosporosinus orientis DSM765T, Desulfosporosinus youngiae DSM17734T, Desulfosporosinus meridiei DSM13257T, and Desulfosporosinus acidiphilus DSM22704T.</title>
        <authorList>
            <person name="Pester M."/>
            <person name="Brambilla E."/>
            <person name="Alazard D."/>
            <person name="Rattei T."/>
            <person name="Weinmaier T."/>
            <person name="Han J."/>
            <person name="Lucas S."/>
            <person name="Lapidus A."/>
            <person name="Cheng J.F."/>
            <person name="Goodwin L."/>
            <person name="Pitluck S."/>
            <person name="Peters L."/>
            <person name="Ovchinnikova G."/>
            <person name="Teshima H."/>
            <person name="Detter J.C."/>
            <person name="Han C.S."/>
            <person name="Tapia R."/>
            <person name="Land M.L."/>
            <person name="Hauser L."/>
            <person name="Kyrpides N.C."/>
            <person name="Ivanova N.N."/>
            <person name="Pagani I."/>
            <person name="Huntmann M."/>
            <person name="Wei C.L."/>
            <person name="Davenport K.W."/>
            <person name="Daligault H."/>
            <person name="Chain P.S."/>
            <person name="Chen A."/>
            <person name="Mavromatis K."/>
            <person name="Markowitz V."/>
            <person name="Szeto E."/>
            <person name="Mikhailova N."/>
            <person name="Pati A."/>
            <person name="Wagner M."/>
            <person name="Woyke T."/>
            <person name="Ollivier B."/>
            <person name="Klenk H.P."/>
            <person name="Spring S."/>
            <person name="Loy A."/>
        </authorList>
    </citation>
    <scope>NUCLEOTIDE SEQUENCE [LARGE SCALE GENOMIC DNA]</scope>
    <source>
        <strain evidence="3">ATCC BAA-275 / DSM 13257 / NCIMB 13706 / S10</strain>
    </source>
</reference>
<dbReference type="EMBL" id="CP003629">
    <property type="protein sequence ID" value="AFQ43488.1"/>
    <property type="molecule type" value="Genomic_DNA"/>
</dbReference>
<keyword evidence="3" id="KW-1185">Reference proteome</keyword>
<evidence type="ECO:0000313" key="2">
    <source>
        <dbReference type="EMBL" id="AFQ43488.1"/>
    </source>
</evidence>
<feature type="domain" description="YgjP-like metallopeptidase" evidence="1">
    <location>
        <begin position="22"/>
        <end position="231"/>
    </location>
</feature>
<dbReference type="RefSeq" id="WP_014902407.1">
    <property type="nucleotide sequence ID" value="NC_018515.1"/>
</dbReference>
<dbReference type="AlphaFoldDB" id="J7IWK1"/>
<dbReference type="eggNOG" id="COG1451">
    <property type="taxonomic scope" value="Bacteria"/>
</dbReference>